<dbReference type="PANTHER" id="PTHR23306:SF3">
    <property type="entry name" value="TUMOR SUPPRESSOR PROTEIN 101"/>
    <property type="match status" value="1"/>
</dbReference>
<comment type="caution">
    <text evidence="5">The sequence shown here is derived from an EMBL/GenBank/DDBJ whole genome shotgun (WGS) entry which is preliminary data.</text>
</comment>
<dbReference type="EMBL" id="LYUB02000003">
    <property type="protein sequence ID" value="OVF10042.1"/>
    <property type="molecule type" value="Genomic_DNA"/>
</dbReference>
<dbReference type="Gene3D" id="6.10.140.820">
    <property type="match status" value="1"/>
</dbReference>
<feature type="compositionally biased region" description="Polar residues" evidence="3">
    <location>
        <begin position="212"/>
        <end position="226"/>
    </location>
</feature>
<keyword evidence="2" id="KW-0175">Coiled coil</keyword>
<feature type="domain" description="UEV" evidence="4">
    <location>
        <begin position="7"/>
        <end position="166"/>
    </location>
</feature>
<dbReference type="Pfam" id="PF05743">
    <property type="entry name" value="UEV"/>
    <property type="match status" value="1"/>
</dbReference>
<dbReference type="KEGG" id="clus:A9F13_03g01771"/>
<dbReference type="Pfam" id="PF09454">
    <property type="entry name" value="Vps23_core"/>
    <property type="match status" value="1"/>
</dbReference>
<dbReference type="AlphaFoldDB" id="A0AA91Q2S5"/>
<dbReference type="PROSITE" id="PS51322">
    <property type="entry name" value="UEV"/>
    <property type="match status" value="1"/>
</dbReference>
<dbReference type="GO" id="GO:0043130">
    <property type="term" value="F:ubiquitin binding"/>
    <property type="evidence" value="ECO:0007669"/>
    <property type="project" value="TreeGrafter"/>
</dbReference>
<evidence type="ECO:0000256" key="2">
    <source>
        <dbReference type="ARBA" id="ARBA00023054"/>
    </source>
</evidence>
<sequence>MAKVPTKVVNWLYTVIQPHYLHKEIVYSDVYRFLAVHLTHGFRIRTAVYTSPSGRTSLLIELYGSVSCANGSVPVQIWIPQNYPFAEDSARFDPNGVPLVYVMPPQDMIIRSGNNVDSQGRFYHPYLSSWHQNYTPGPARNDFSLLSLVGCLKTTFEKEMPLALRPVTTGPALPPKPSRSETISPRRETTGPPLPRKPDIPLKYRAPPPLPQQDQTLSGQTTPDQNMRSRHNSPEKFMAEDYRTHEQGRPSERVAFENYRMEENKSGDSDNWTDKDTQRVINKDNASFVPHPHKTPEVEDLMDKISTEHSDGNVPRQVLEQIAQQINAVLADPMGVNHSVQEINGLSHKVEALHSQLSHHNMQAEANSKNLEGHVSYLRTQIQAITDLNRTLGELDVVNTEDPDRITTSLDPKVSVPLEELVSADSALVHQLYNVCADIKAHKDTINLVAGNFRSEAELISDSNMDACIKAVRNLAREAFWLEIERAEIGKAMGLQ</sequence>
<name>A0AA91Q2S5_CLALS</name>
<accession>A0AA91Q2S5</accession>
<dbReference type="GO" id="GO:0000813">
    <property type="term" value="C:ESCRT I complex"/>
    <property type="evidence" value="ECO:0007669"/>
    <property type="project" value="TreeGrafter"/>
</dbReference>
<proteinExistence type="inferred from homology"/>
<dbReference type="PANTHER" id="PTHR23306">
    <property type="entry name" value="TUMOR SUSCEPTIBILITY GENE 101 PROTEIN-RELATED"/>
    <property type="match status" value="1"/>
</dbReference>
<dbReference type="InterPro" id="IPR052070">
    <property type="entry name" value="ESCRT-I_UEV_domain"/>
</dbReference>
<protein>
    <submittedName>
        <fullName evidence="5">Ubiquitin-binding ESCRT-I subunit protein</fullName>
    </submittedName>
</protein>
<evidence type="ECO:0000313" key="6">
    <source>
        <dbReference type="Proteomes" id="UP000195602"/>
    </source>
</evidence>
<dbReference type="InterPro" id="IPR008883">
    <property type="entry name" value="UEV_N"/>
</dbReference>
<dbReference type="Gene3D" id="3.10.110.10">
    <property type="entry name" value="Ubiquitin Conjugating Enzyme"/>
    <property type="match status" value="1"/>
</dbReference>
<gene>
    <name evidence="5" type="ORF">A9F13_03g01771</name>
</gene>
<evidence type="ECO:0000256" key="3">
    <source>
        <dbReference type="SAM" id="MobiDB-lite"/>
    </source>
</evidence>
<comment type="similarity">
    <text evidence="1">Belongs to the ubiquitin-conjugating enzyme family. UEV subfamily.</text>
</comment>
<dbReference type="GO" id="GO:0015031">
    <property type="term" value="P:protein transport"/>
    <property type="evidence" value="ECO:0007669"/>
    <property type="project" value="InterPro"/>
</dbReference>
<dbReference type="InterPro" id="IPR016135">
    <property type="entry name" value="UBQ-conjugating_enzyme/RWD"/>
</dbReference>
<evidence type="ECO:0000313" key="5">
    <source>
        <dbReference type="EMBL" id="OVF10042.1"/>
    </source>
</evidence>
<reference evidence="5 6" key="1">
    <citation type="submission" date="2017-04" db="EMBL/GenBank/DDBJ databases">
        <title>Draft genome of the yeast Clavispora lusitaniae type strain CBS 6936.</title>
        <authorList>
            <person name="Durrens P."/>
            <person name="Klopp C."/>
            <person name="Biteau N."/>
            <person name="Fitton-Ouhabi V."/>
            <person name="Dementhon K."/>
            <person name="Accoceberry I."/>
            <person name="Sherman D.J."/>
            <person name="Noel T."/>
        </authorList>
    </citation>
    <scope>NUCLEOTIDE SEQUENCE [LARGE SCALE GENOMIC DNA]</scope>
    <source>
        <strain evidence="5 6">CBS 6936</strain>
    </source>
</reference>
<dbReference type="InterPro" id="IPR017916">
    <property type="entry name" value="SB_dom"/>
</dbReference>
<dbReference type="Proteomes" id="UP000195602">
    <property type="component" value="Unassembled WGS sequence"/>
</dbReference>
<evidence type="ECO:0000256" key="1">
    <source>
        <dbReference type="ARBA" id="ARBA00009594"/>
    </source>
</evidence>
<dbReference type="SUPFAM" id="SSF54495">
    <property type="entry name" value="UBC-like"/>
    <property type="match status" value="1"/>
</dbReference>
<organism evidence="5 6">
    <name type="scientific">Clavispora lusitaniae</name>
    <name type="common">Candida lusitaniae</name>
    <dbReference type="NCBI Taxonomy" id="36911"/>
    <lineage>
        <taxon>Eukaryota</taxon>
        <taxon>Fungi</taxon>
        <taxon>Dikarya</taxon>
        <taxon>Ascomycota</taxon>
        <taxon>Saccharomycotina</taxon>
        <taxon>Pichiomycetes</taxon>
        <taxon>Metschnikowiaceae</taxon>
        <taxon>Clavispora</taxon>
    </lineage>
</organism>
<feature type="compositionally biased region" description="Basic and acidic residues" evidence="3">
    <location>
        <begin position="232"/>
        <end position="251"/>
    </location>
</feature>
<evidence type="ECO:0000259" key="4">
    <source>
        <dbReference type="PROSITE" id="PS51322"/>
    </source>
</evidence>
<feature type="region of interest" description="Disordered" evidence="3">
    <location>
        <begin position="163"/>
        <end position="251"/>
    </location>
</feature>
<dbReference type="CDD" id="cd11685">
    <property type="entry name" value="UEV_TSG101-like"/>
    <property type="match status" value="1"/>
</dbReference>